<accession>A0ABW3J7K7</accession>
<proteinExistence type="predicted"/>
<dbReference type="RefSeq" id="WP_379086533.1">
    <property type="nucleotide sequence ID" value="NZ_JBHTJO010000001.1"/>
</dbReference>
<protein>
    <submittedName>
        <fullName evidence="1">Uncharacterized protein</fullName>
    </submittedName>
</protein>
<dbReference type="EMBL" id="JBHTJO010000001">
    <property type="protein sequence ID" value="MFD0986423.1"/>
    <property type="molecule type" value="Genomic_DNA"/>
</dbReference>
<organism evidence="1 2">
    <name type="scientific">Methyloligella solikamskensis</name>
    <dbReference type="NCBI Taxonomy" id="1177756"/>
    <lineage>
        <taxon>Bacteria</taxon>
        <taxon>Pseudomonadati</taxon>
        <taxon>Pseudomonadota</taxon>
        <taxon>Alphaproteobacteria</taxon>
        <taxon>Hyphomicrobiales</taxon>
        <taxon>Hyphomicrobiaceae</taxon>
        <taxon>Methyloligella</taxon>
    </lineage>
</organism>
<keyword evidence="2" id="KW-1185">Reference proteome</keyword>
<sequence length="115" mass="12655">MADKSPARRTTLMALVIAALVLAVFNSEGMVSTARDLAESRVGRPLLPVAERWDGAMERIGAKRLVASVRDLMLDAQYARWSDVAGVFGFEGDPMTAEMPERDDLYTGALPEERR</sequence>
<evidence type="ECO:0000313" key="1">
    <source>
        <dbReference type="EMBL" id="MFD0986423.1"/>
    </source>
</evidence>
<dbReference type="Proteomes" id="UP001597102">
    <property type="component" value="Unassembled WGS sequence"/>
</dbReference>
<reference evidence="2" key="1">
    <citation type="journal article" date="2019" name="Int. J. Syst. Evol. Microbiol.">
        <title>The Global Catalogue of Microorganisms (GCM) 10K type strain sequencing project: providing services to taxonomists for standard genome sequencing and annotation.</title>
        <authorList>
            <consortium name="The Broad Institute Genomics Platform"/>
            <consortium name="The Broad Institute Genome Sequencing Center for Infectious Disease"/>
            <person name="Wu L."/>
            <person name="Ma J."/>
        </authorList>
    </citation>
    <scope>NUCLEOTIDE SEQUENCE [LARGE SCALE GENOMIC DNA]</scope>
    <source>
        <strain evidence="2">CCUG 61697</strain>
    </source>
</reference>
<gene>
    <name evidence="1" type="ORF">ACFQ2F_04860</name>
</gene>
<name>A0ABW3J7K7_9HYPH</name>
<comment type="caution">
    <text evidence="1">The sequence shown here is derived from an EMBL/GenBank/DDBJ whole genome shotgun (WGS) entry which is preliminary data.</text>
</comment>
<evidence type="ECO:0000313" key="2">
    <source>
        <dbReference type="Proteomes" id="UP001597102"/>
    </source>
</evidence>